<feature type="chain" id="PRO_5021406669" evidence="1">
    <location>
        <begin position="37"/>
        <end position="543"/>
    </location>
</feature>
<dbReference type="Gene3D" id="3.30.870.10">
    <property type="entry name" value="Endonuclease Chain A"/>
    <property type="match status" value="2"/>
</dbReference>
<name>A0A4Z0BB23_9BURK</name>
<keyword evidence="1" id="KW-0732">Signal</keyword>
<dbReference type="CDD" id="cd09113">
    <property type="entry name" value="PLDc_ymdC_like_2"/>
    <property type="match status" value="1"/>
</dbReference>
<dbReference type="Proteomes" id="UP000297564">
    <property type="component" value="Unassembled WGS sequence"/>
</dbReference>
<dbReference type="SUPFAM" id="SSF56024">
    <property type="entry name" value="Phospholipase D/nuclease"/>
    <property type="match status" value="2"/>
</dbReference>
<dbReference type="InterPro" id="IPR001736">
    <property type="entry name" value="PLipase_D/transphosphatidylase"/>
</dbReference>
<feature type="domain" description="PLD phosphodiesterase" evidence="2">
    <location>
        <begin position="185"/>
        <end position="212"/>
    </location>
</feature>
<accession>A0A4Z0BB23</accession>
<evidence type="ECO:0000313" key="4">
    <source>
        <dbReference type="Proteomes" id="UP000297564"/>
    </source>
</evidence>
<reference evidence="3 4" key="1">
    <citation type="submission" date="2019-03" db="EMBL/GenBank/DDBJ databases">
        <title>Ramlibacter rhizophilus CCTCC AB2015357, whole genome shotgun sequence.</title>
        <authorList>
            <person name="Zhang X."/>
            <person name="Feng G."/>
            <person name="Zhu H."/>
        </authorList>
    </citation>
    <scope>NUCLEOTIDE SEQUENCE [LARGE SCALE GENOMIC DNA]</scope>
    <source>
        <strain evidence="3 4">CCTCC AB2015357</strain>
    </source>
</reference>
<organism evidence="3 4">
    <name type="scientific">Ramlibacter rhizophilus</name>
    <dbReference type="NCBI Taxonomy" id="1781167"/>
    <lineage>
        <taxon>Bacteria</taxon>
        <taxon>Pseudomonadati</taxon>
        <taxon>Pseudomonadota</taxon>
        <taxon>Betaproteobacteria</taxon>
        <taxon>Burkholderiales</taxon>
        <taxon>Comamonadaceae</taxon>
        <taxon>Ramlibacter</taxon>
    </lineage>
</organism>
<evidence type="ECO:0000259" key="2">
    <source>
        <dbReference type="PROSITE" id="PS50035"/>
    </source>
</evidence>
<gene>
    <name evidence="3" type="ORF">EZ242_21815</name>
</gene>
<dbReference type="GO" id="GO:0032049">
    <property type="term" value="P:cardiolipin biosynthetic process"/>
    <property type="evidence" value="ECO:0007669"/>
    <property type="project" value="UniProtKB-ARBA"/>
</dbReference>
<keyword evidence="4" id="KW-1185">Reference proteome</keyword>
<dbReference type="PROSITE" id="PS50035">
    <property type="entry name" value="PLD"/>
    <property type="match status" value="2"/>
</dbReference>
<evidence type="ECO:0000313" key="3">
    <source>
        <dbReference type="EMBL" id="TFY96285.1"/>
    </source>
</evidence>
<dbReference type="OrthoDB" id="9814092at2"/>
<proteinExistence type="predicted"/>
<dbReference type="PANTHER" id="PTHR21248">
    <property type="entry name" value="CARDIOLIPIN SYNTHASE"/>
    <property type="match status" value="1"/>
</dbReference>
<dbReference type="AlphaFoldDB" id="A0A4Z0BB23"/>
<dbReference type="EMBL" id="SMLL01000010">
    <property type="protein sequence ID" value="TFY96285.1"/>
    <property type="molecule type" value="Genomic_DNA"/>
</dbReference>
<evidence type="ECO:0000256" key="1">
    <source>
        <dbReference type="SAM" id="SignalP"/>
    </source>
</evidence>
<dbReference type="SMART" id="SM00155">
    <property type="entry name" value="PLDc"/>
    <property type="match status" value="2"/>
</dbReference>
<dbReference type="PANTHER" id="PTHR21248:SF12">
    <property type="entry name" value="CARDIOLIPIN SYNTHASE C"/>
    <property type="match status" value="1"/>
</dbReference>
<dbReference type="CDD" id="cd09111">
    <property type="entry name" value="PLDc_ymdC_like_1"/>
    <property type="match status" value="1"/>
</dbReference>
<dbReference type="RefSeq" id="WP_135287314.1">
    <property type="nucleotide sequence ID" value="NZ_SMLL01000010.1"/>
</dbReference>
<sequence length="543" mass="58593">MLAPTPAPPNARWSRGWHLARVLALLTCAAMGSACASLPSDVVRTPSQAWSAPGQTPLGQLTSQRRNAAAARSDSGFHLLDSVDAALTSRLALIESARHTLDLQYYAVHADASTELLLQRIRQAAQRGVRVRLLLDDFNTAGKDAQVLRLGLEPNIAIRLFNPLPGPRSSFVARIVGSLHDMDRIQKRMHNKLFIADNAWGITGGRNLGDAYFGSDEKSNFVDLDVLAAGRIVRDMSASFDRYWNDELAYPMDSLLSPKDLERLREQGLARSAPDAPAGAVLPGVDASEIASVRRAPMDLARVPLVWAPSVLLVDKPGKLSADEEAGAQETVVDGLLGLMREARQEVLIISPYFVPGRQMMDTFAELRARGIAVRVLTNSLASNDAPAAHAGYARYRPDLIALGVQLHEMRADVSAEGASAGSGFGIGGSKGLSSRASLHSKAVLIDRRLNVLGSMNLDLRSQLQNSEVALLIRSTRLAQQGARLIESTIARGAYRVTVEDGVLVWRAPPGAAFGDERTEPLASWSLRLLVKLLGPLAPEEML</sequence>
<feature type="signal peptide" evidence="1">
    <location>
        <begin position="1"/>
        <end position="36"/>
    </location>
</feature>
<dbReference type="GO" id="GO:0030572">
    <property type="term" value="F:phosphatidyltransferase activity"/>
    <property type="evidence" value="ECO:0007669"/>
    <property type="project" value="UniProtKB-ARBA"/>
</dbReference>
<protein>
    <submittedName>
        <fullName evidence="3">Phospholipase D family protein</fullName>
    </submittedName>
</protein>
<dbReference type="Pfam" id="PF13091">
    <property type="entry name" value="PLDc_2"/>
    <property type="match status" value="2"/>
</dbReference>
<feature type="domain" description="PLD phosphodiesterase" evidence="2">
    <location>
        <begin position="435"/>
        <end position="462"/>
    </location>
</feature>
<comment type="caution">
    <text evidence="3">The sequence shown here is derived from an EMBL/GenBank/DDBJ whole genome shotgun (WGS) entry which is preliminary data.</text>
</comment>
<dbReference type="InterPro" id="IPR025202">
    <property type="entry name" value="PLD-like_dom"/>
</dbReference>